<reference evidence="1 2" key="1">
    <citation type="submission" date="2015-06" db="EMBL/GenBank/DDBJ databases">
        <title>Draft genome of the moderately acidophilic sulfate reducer Candidatus Desulfosporosinus acididurans strain M1.</title>
        <authorList>
            <person name="Poehlein A."/>
            <person name="Petzsch P."/>
            <person name="Johnson B.D."/>
            <person name="Schloemann M."/>
            <person name="Daniel R."/>
            <person name="Muehling M."/>
        </authorList>
    </citation>
    <scope>NUCLEOTIDE SEQUENCE [LARGE SCALE GENOMIC DNA]</scope>
    <source>
        <strain evidence="1 2">M1</strain>
    </source>
</reference>
<evidence type="ECO:0000313" key="1">
    <source>
        <dbReference type="EMBL" id="KLU63964.1"/>
    </source>
</evidence>
<proteinExistence type="predicted"/>
<dbReference type="EMBL" id="LDZY01000019">
    <property type="protein sequence ID" value="KLU63964.1"/>
    <property type="molecule type" value="Genomic_DNA"/>
</dbReference>
<sequence>MTIQEFNQASTQQEQVSFGAFQHNVSNILPTSPEIGYLWSGYLAECMSVCFLKDYVSKAKDPDIRMVLQQALDVSTQRVTSMEGLLNSINCPIPDAFGEKDVDVNAKELFSESFTLQYTRLMQKFVLYYYCNAMAASTRSDFRKFFVECINTSTKVHQKSTDVLLAKGIIDKPPIIQVPSRVDYVHDKDYFGSLIGKKRPLNALEISHLYALVETKELIETLHVGYSQVVKSEKIKKYLLKAIGTARDHLKILSAFLSEESLPTPKMTKILISDTKESSVSDRLILTHSTSVIGYILTEYGIADTNSARSDLVSTFRGLVTDVLFLAKNGAELMVEYGWLEKVPDATDRDSLH</sequence>
<dbReference type="InterPro" id="IPR012347">
    <property type="entry name" value="Ferritin-like"/>
</dbReference>
<dbReference type="PATRIC" id="fig|476652.3.peg.4339"/>
<dbReference type="Pfam" id="PF11553">
    <property type="entry name" value="DUF3231"/>
    <property type="match status" value="2"/>
</dbReference>
<dbReference type="InterPro" id="IPR021617">
    <property type="entry name" value="DUF3231"/>
</dbReference>
<comment type="caution">
    <text evidence="1">The sequence shown here is derived from an EMBL/GenBank/DDBJ whole genome shotgun (WGS) entry which is preliminary data.</text>
</comment>
<evidence type="ECO:0000313" key="2">
    <source>
        <dbReference type="Proteomes" id="UP000036356"/>
    </source>
</evidence>
<accession>A0A0J1FKF5</accession>
<dbReference type="Gene3D" id="1.20.1260.10">
    <property type="match status" value="2"/>
</dbReference>
<dbReference type="RefSeq" id="WP_047811867.1">
    <property type="nucleotide sequence ID" value="NZ_LDZY01000019.1"/>
</dbReference>
<protein>
    <recommendedName>
        <fullName evidence="3">DUF3231 family protein</fullName>
    </recommendedName>
</protein>
<dbReference type="AlphaFoldDB" id="A0A0J1FKF5"/>
<name>A0A0J1FKF5_9FIRM</name>
<dbReference type="Proteomes" id="UP000036356">
    <property type="component" value="Unassembled WGS sequence"/>
</dbReference>
<evidence type="ECO:0008006" key="3">
    <source>
        <dbReference type="Google" id="ProtNLM"/>
    </source>
</evidence>
<gene>
    <name evidence="1" type="ORF">DEAC_c40940</name>
</gene>
<keyword evidence="2" id="KW-1185">Reference proteome</keyword>
<organism evidence="1 2">
    <name type="scientific">Desulfosporosinus acididurans</name>
    <dbReference type="NCBI Taxonomy" id="476652"/>
    <lineage>
        <taxon>Bacteria</taxon>
        <taxon>Bacillati</taxon>
        <taxon>Bacillota</taxon>
        <taxon>Clostridia</taxon>
        <taxon>Eubacteriales</taxon>
        <taxon>Desulfitobacteriaceae</taxon>
        <taxon>Desulfosporosinus</taxon>
    </lineage>
</organism>